<dbReference type="InterPro" id="IPR026881">
    <property type="entry name" value="WYL_dom"/>
</dbReference>
<feature type="domain" description="HTH deoR-type" evidence="3">
    <location>
        <begin position="3"/>
        <end position="58"/>
    </location>
</feature>
<comment type="caution">
    <text evidence="4">The sequence shown here is derived from an EMBL/GenBank/DDBJ whole genome shotgun (WGS) entry which is preliminary data.</text>
</comment>
<dbReference type="InterPro" id="IPR057727">
    <property type="entry name" value="WCX_dom"/>
</dbReference>
<dbReference type="Pfam" id="PF13280">
    <property type="entry name" value="WYL"/>
    <property type="match status" value="1"/>
</dbReference>
<gene>
    <name evidence="4" type="ORF">ABW02_13460</name>
</gene>
<dbReference type="OrthoDB" id="9767131at2"/>
<organism evidence="4 5">
    <name type="scientific">Niallia circulans</name>
    <name type="common">Bacillus circulans</name>
    <dbReference type="NCBI Taxonomy" id="1397"/>
    <lineage>
        <taxon>Bacteria</taxon>
        <taxon>Bacillati</taxon>
        <taxon>Bacillota</taxon>
        <taxon>Bacilli</taxon>
        <taxon>Bacillales</taxon>
        <taxon>Bacillaceae</taxon>
        <taxon>Niallia</taxon>
    </lineage>
</organism>
<keyword evidence="5" id="KW-1185">Reference proteome</keyword>
<dbReference type="PROSITE" id="PS52050">
    <property type="entry name" value="WYL"/>
    <property type="match status" value="1"/>
</dbReference>
<dbReference type="PANTHER" id="PTHR34580:SF1">
    <property type="entry name" value="PROTEIN PAFC"/>
    <property type="match status" value="1"/>
</dbReference>
<proteinExistence type="predicted"/>
<dbReference type="InterPro" id="IPR028349">
    <property type="entry name" value="PafC-like"/>
</dbReference>
<accession>A0A0J1IIS9</accession>
<dbReference type="InterPro" id="IPR036388">
    <property type="entry name" value="WH-like_DNA-bd_sf"/>
</dbReference>
<evidence type="ECO:0000256" key="1">
    <source>
        <dbReference type="ARBA" id="ARBA00023015"/>
    </source>
</evidence>
<keyword evidence="1" id="KW-0805">Transcription regulation</keyword>
<dbReference type="InterPro" id="IPR051534">
    <property type="entry name" value="CBASS_pafABC_assoc_protein"/>
</dbReference>
<dbReference type="Pfam" id="PF25583">
    <property type="entry name" value="WCX"/>
    <property type="match status" value="1"/>
</dbReference>
<dbReference type="EMBL" id="LDPH01000012">
    <property type="protein sequence ID" value="KLV25839.1"/>
    <property type="molecule type" value="Genomic_DNA"/>
</dbReference>
<dbReference type="InterPro" id="IPR013196">
    <property type="entry name" value="HTH_11"/>
</dbReference>
<dbReference type="Gene3D" id="1.10.10.10">
    <property type="entry name" value="Winged helix-like DNA-binding domain superfamily/Winged helix DNA-binding domain"/>
    <property type="match status" value="1"/>
</dbReference>
<evidence type="ECO:0000313" key="5">
    <source>
        <dbReference type="Proteomes" id="UP000036045"/>
    </source>
</evidence>
<keyword evidence="2" id="KW-0804">Transcription</keyword>
<dbReference type="AlphaFoldDB" id="A0A0J1IIS9"/>
<reference evidence="4 5" key="1">
    <citation type="submission" date="2015-05" db="EMBL/GenBank/DDBJ databases">
        <title>Whole genome sequence and identification of bacterial endophytes from Costus igneus.</title>
        <authorList>
            <person name="Lee Y.P."/>
            <person name="Gan H.M."/>
            <person name="Eng W."/>
            <person name="Wheatley M.S."/>
            <person name="Caraballo A."/>
            <person name="Polter S."/>
            <person name="Savka M.A."/>
            <person name="Hudson A.O."/>
        </authorList>
    </citation>
    <scope>NUCLEOTIDE SEQUENCE [LARGE SCALE GENOMIC DNA]</scope>
    <source>
        <strain evidence="4 5">RIT379</strain>
    </source>
</reference>
<evidence type="ECO:0000259" key="3">
    <source>
        <dbReference type="PROSITE" id="PS51000"/>
    </source>
</evidence>
<sequence length="315" mass="36465">MNKTERQLAITLELQRSKTLRAEDLASQFETSVRTIYRDIQALSEAGVPILGAPGLGYSLMEGYFLPPVSFTAEEAVSLLMGADFIEQRLDTDYGIYAKTAKRKIEATLSESVRNQSTLVRETMRLLHVGEPSTEDRVRTYLNQVRDAILKQCKISFVYIKNMPGTDGKRKNKRKVSPYGLTLVHGNWILIAHCDLRQDIRHFRLSRMTELSVLEERFLLPNNFDLSSYRPPDNRDEKILIRATTEIADKIIEAVNFYIDTIEEREKEVIFQFRVRYPEEILHFLLGFGGDIEVIEPKSLRHKVREVARKILEHY</sequence>
<evidence type="ECO:0000256" key="2">
    <source>
        <dbReference type="ARBA" id="ARBA00023163"/>
    </source>
</evidence>
<dbReference type="PROSITE" id="PS51000">
    <property type="entry name" value="HTH_DEOR_2"/>
    <property type="match status" value="1"/>
</dbReference>
<dbReference type="Proteomes" id="UP000036045">
    <property type="component" value="Unassembled WGS sequence"/>
</dbReference>
<dbReference type="InterPro" id="IPR036390">
    <property type="entry name" value="WH_DNA-bd_sf"/>
</dbReference>
<dbReference type="Pfam" id="PF08279">
    <property type="entry name" value="HTH_11"/>
    <property type="match status" value="1"/>
</dbReference>
<dbReference type="PANTHER" id="PTHR34580">
    <property type="match status" value="1"/>
</dbReference>
<dbReference type="SUPFAM" id="SSF46785">
    <property type="entry name" value="Winged helix' DNA-binding domain"/>
    <property type="match status" value="1"/>
</dbReference>
<dbReference type="PATRIC" id="fig|1397.4.peg.825"/>
<dbReference type="RefSeq" id="WP_047942729.1">
    <property type="nucleotide sequence ID" value="NZ_JABRVO010000137.1"/>
</dbReference>
<evidence type="ECO:0000313" key="4">
    <source>
        <dbReference type="EMBL" id="KLV25839.1"/>
    </source>
</evidence>
<name>A0A0J1IIS9_NIACI</name>
<dbReference type="GO" id="GO:0003700">
    <property type="term" value="F:DNA-binding transcription factor activity"/>
    <property type="evidence" value="ECO:0007669"/>
    <property type="project" value="InterPro"/>
</dbReference>
<dbReference type="PIRSF" id="PIRSF016838">
    <property type="entry name" value="PafC"/>
    <property type="match status" value="1"/>
</dbReference>
<dbReference type="InterPro" id="IPR001034">
    <property type="entry name" value="DeoR_HTH"/>
</dbReference>
<protein>
    <submittedName>
        <fullName evidence="4">Transcriptional regulator</fullName>
    </submittedName>
</protein>